<dbReference type="PANTHER" id="PTHR44858:SF1">
    <property type="entry name" value="UDP-N-ACETYLGLUCOSAMINE--PEPTIDE N-ACETYLGLUCOSAMINYLTRANSFERASE SPINDLY-RELATED"/>
    <property type="match status" value="1"/>
</dbReference>
<dbReference type="PROSITE" id="PS50005">
    <property type="entry name" value="TPR"/>
    <property type="match status" value="3"/>
</dbReference>
<keyword evidence="5" id="KW-1185">Reference proteome</keyword>
<name>A0ABN6Q6A3_NOSCO</name>
<feature type="repeat" description="TPR" evidence="3">
    <location>
        <begin position="76"/>
        <end position="109"/>
    </location>
</feature>
<evidence type="ECO:0008006" key="6">
    <source>
        <dbReference type="Google" id="ProtNLM"/>
    </source>
</evidence>
<dbReference type="InterPro" id="IPR050498">
    <property type="entry name" value="Ycf3"/>
</dbReference>
<dbReference type="Gene3D" id="1.25.40.10">
    <property type="entry name" value="Tetratricopeptide repeat domain"/>
    <property type="match status" value="2"/>
</dbReference>
<dbReference type="SMART" id="SM00028">
    <property type="entry name" value="TPR"/>
    <property type="match status" value="4"/>
</dbReference>
<accession>A0ABN6Q6A3</accession>
<gene>
    <name evidence="4" type="ORF">ANSO36C_32360</name>
</gene>
<feature type="repeat" description="TPR" evidence="3">
    <location>
        <begin position="110"/>
        <end position="143"/>
    </location>
</feature>
<dbReference type="Proteomes" id="UP001055453">
    <property type="component" value="Chromosome"/>
</dbReference>
<dbReference type="RefSeq" id="WP_251955340.1">
    <property type="nucleotide sequence ID" value="NZ_AP025732.1"/>
</dbReference>
<dbReference type="Pfam" id="PF13432">
    <property type="entry name" value="TPR_16"/>
    <property type="match status" value="1"/>
</dbReference>
<dbReference type="Pfam" id="PF13174">
    <property type="entry name" value="TPR_6"/>
    <property type="match status" value="1"/>
</dbReference>
<dbReference type="Pfam" id="PF00515">
    <property type="entry name" value="TPR_1"/>
    <property type="match status" value="1"/>
</dbReference>
<evidence type="ECO:0000313" key="4">
    <source>
        <dbReference type="EMBL" id="BDI17434.1"/>
    </source>
</evidence>
<evidence type="ECO:0000256" key="1">
    <source>
        <dbReference type="ARBA" id="ARBA00022737"/>
    </source>
</evidence>
<feature type="repeat" description="TPR" evidence="3">
    <location>
        <begin position="144"/>
        <end position="177"/>
    </location>
</feature>
<protein>
    <recommendedName>
        <fullName evidence="6">Tetratricopeptide repeat protein</fullName>
    </recommendedName>
</protein>
<dbReference type="PROSITE" id="PS50293">
    <property type="entry name" value="TPR_REGION"/>
    <property type="match status" value="1"/>
</dbReference>
<dbReference type="InterPro" id="IPR011990">
    <property type="entry name" value="TPR-like_helical_dom_sf"/>
</dbReference>
<evidence type="ECO:0000256" key="3">
    <source>
        <dbReference type="PROSITE-ProRule" id="PRU00339"/>
    </source>
</evidence>
<sequence>MNTYSFLADDDQQSNQYKYVLNTTKKVQERRTSDRSESTLEDSHLRSYALRLAQQGEYTEAIALLTQLIYRHPHNAVDYNNRGLIYFQGGKTQKALSDYNTALKLNPYLASAYNNRANYYAACGELAAALADYDQAINFNPRHVRAWINRGITWRDLGQYEEAIENFEVAQLFGQLEGHIWAERGRTYHLWGDWNCAIADYRRALTQLPSIDNSKDITCCHLRLQLENWLNELLSESAS</sequence>
<dbReference type="PANTHER" id="PTHR44858">
    <property type="entry name" value="TETRATRICOPEPTIDE REPEAT PROTEIN 6"/>
    <property type="match status" value="1"/>
</dbReference>
<evidence type="ECO:0000313" key="5">
    <source>
        <dbReference type="Proteomes" id="UP001055453"/>
    </source>
</evidence>
<reference evidence="4" key="1">
    <citation type="submission" date="2022-04" db="EMBL/GenBank/DDBJ databases">
        <title>Complete genome sequence of a cyanobacterium, Nostoc sp. SO-36, isolated in Antarctica.</title>
        <authorList>
            <person name="Kanesaki Y."/>
            <person name="Effendi D."/>
            <person name="Sakamoto T."/>
            <person name="Ohtani S."/>
            <person name="Awai K."/>
        </authorList>
    </citation>
    <scope>NUCLEOTIDE SEQUENCE</scope>
    <source>
        <strain evidence="4">SO-36</strain>
    </source>
</reference>
<dbReference type="SUPFAM" id="SSF48452">
    <property type="entry name" value="TPR-like"/>
    <property type="match status" value="1"/>
</dbReference>
<dbReference type="EMBL" id="AP025732">
    <property type="protein sequence ID" value="BDI17434.1"/>
    <property type="molecule type" value="Genomic_DNA"/>
</dbReference>
<dbReference type="InterPro" id="IPR019734">
    <property type="entry name" value="TPR_rpt"/>
</dbReference>
<keyword evidence="2 3" id="KW-0802">TPR repeat</keyword>
<keyword evidence="1" id="KW-0677">Repeat</keyword>
<proteinExistence type="predicted"/>
<evidence type="ECO:0000256" key="2">
    <source>
        <dbReference type="ARBA" id="ARBA00022803"/>
    </source>
</evidence>
<organism evidence="4 5">
    <name type="scientific">Nostoc cf. commune SO-36</name>
    <dbReference type="NCBI Taxonomy" id="449208"/>
    <lineage>
        <taxon>Bacteria</taxon>
        <taxon>Bacillati</taxon>
        <taxon>Cyanobacteriota</taxon>
        <taxon>Cyanophyceae</taxon>
        <taxon>Nostocales</taxon>
        <taxon>Nostocaceae</taxon>
        <taxon>Nostoc</taxon>
    </lineage>
</organism>